<comment type="caution">
    <text evidence="1">The sequence shown here is derived from an EMBL/GenBank/DDBJ whole genome shotgun (WGS) entry which is preliminary data.</text>
</comment>
<sequence>MNKKITIILEGKLTEEMKIEYAKTLAVSLLNEYGESACVELLNLNKNVDEQ</sequence>
<proteinExistence type="predicted"/>
<evidence type="ECO:0000313" key="1">
    <source>
        <dbReference type="EMBL" id="GFZ30439.1"/>
    </source>
</evidence>
<dbReference type="EMBL" id="BMBA01000001">
    <property type="protein sequence ID" value="GFZ30439.1"/>
    <property type="molecule type" value="Genomic_DNA"/>
</dbReference>
<dbReference type="RefSeq" id="WP_206868412.1">
    <property type="nucleotide sequence ID" value="NZ_BMBA01000001.1"/>
</dbReference>
<organism evidence="1 2">
    <name type="scientific">Clostridium zeae</name>
    <dbReference type="NCBI Taxonomy" id="2759022"/>
    <lineage>
        <taxon>Bacteria</taxon>
        <taxon>Bacillati</taxon>
        <taxon>Bacillota</taxon>
        <taxon>Clostridia</taxon>
        <taxon>Eubacteriales</taxon>
        <taxon>Clostridiaceae</taxon>
        <taxon>Clostridium</taxon>
    </lineage>
</organism>
<accession>A0ABQ1E6R7</accession>
<name>A0ABQ1E6R7_9CLOT</name>
<protein>
    <recommendedName>
        <fullName evidence="3">4-oxalocrotonate tautomerase</fullName>
    </recommendedName>
</protein>
<gene>
    <name evidence="1" type="ORF">CSC2_09650</name>
</gene>
<evidence type="ECO:0008006" key="3">
    <source>
        <dbReference type="Google" id="ProtNLM"/>
    </source>
</evidence>
<evidence type="ECO:0000313" key="2">
    <source>
        <dbReference type="Proteomes" id="UP000663802"/>
    </source>
</evidence>
<dbReference type="Proteomes" id="UP000663802">
    <property type="component" value="Unassembled WGS sequence"/>
</dbReference>
<keyword evidence="2" id="KW-1185">Reference proteome</keyword>
<reference evidence="1 2" key="1">
    <citation type="journal article" date="2021" name="Int. J. Syst. Evol. Microbiol.">
        <title>Clostridium zeae sp. nov., isolated from corn silage.</title>
        <authorList>
            <person name="Kobayashi H."/>
            <person name="Tanizawa Y."/>
            <person name="Yagura M."/>
            <person name="Sakamoto M."/>
            <person name="Ohkuma M."/>
            <person name="Tohno M."/>
        </authorList>
    </citation>
    <scope>NUCLEOTIDE SEQUENCE [LARGE SCALE GENOMIC DNA]</scope>
    <source>
        <strain evidence="1 2">CSC2</strain>
    </source>
</reference>